<organism evidence="3 4">
    <name type="scientific">Penicilliopsis zonata CBS 506.65</name>
    <dbReference type="NCBI Taxonomy" id="1073090"/>
    <lineage>
        <taxon>Eukaryota</taxon>
        <taxon>Fungi</taxon>
        <taxon>Dikarya</taxon>
        <taxon>Ascomycota</taxon>
        <taxon>Pezizomycotina</taxon>
        <taxon>Eurotiomycetes</taxon>
        <taxon>Eurotiomycetidae</taxon>
        <taxon>Eurotiales</taxon>
        <taxon>Aspergillaceae</taxon>
        <taxon>Penicilliopsis</taxon>
    </lineage>
</organism>
<keyword evidence="4" id="KW-1185">Reference proteome</keyword>
<evidence type="ECO:0000313" key="3">
    <source>
        <dbReference type="EMBL" id="OJJ46019.1"/>
    </source>
</evidence>
<dbReference type="STRING" id="1073090.A0A1L9SFQ9"/>
<dbReference type="SUPFAM" id="SSF48208">
    <property type="entry name" value="Six-hairpin glycosidases"/>
    <property type="match status" value="1"/>
</dbReference>
<dbReference type="EMBL" id="KV878343">
    <property type="protein sequence ID" value="OJJ46019.1"/>
    <property type="molecule type" value="Genomic_DNA"/>
</dbReference>
<dbReference type="PANTHER" id="PTHR36845">
    <property type="entry name" value="HYDROLASE, PUTATIVE (AFU_ORTHOLOGUE AFUA_7G05090)-RELATED"/>
    <property type="match status" value="1"/>
</dbReference>
<reference evidence="4" key="1">
    <citation type="journal article" date="2017" name="Genome Biol.">
        <title>Comparative genomics reveals high biological diversity and specific adaptations in the industrially and medically important fungal genus Aspergillus.</title>
        <authorList>
            <person name="de Vries R.P."/>
            <person name="Riley R."/>
            <person name="Wiebenga A."/>
            <person name="Aguilar-Osorio G."/>
            <person name="Amillis S."/>
            <person name="Uchima C.A."/>
            <person name="Anderluh G."/>
            <person name="Asadollahi M."/>
            <person name="Askin M."/>
            <person name="Barry K."/>
            <person name="Battaglia E."/>
            <person name="Bayram O."/>
            <person name="Benocci T."/>
            <person name="Braus-Stromeyer S.A."/>
            <person name="Caldana C."/>
            <person name="Canovas D."/>
            <person name="Cerqueira G.C."/>
            <person name="Chen F."/>
            <person name="Chen W."/>
            <person name="Choi C."/>
            <person name="Clum A."/>
            <person name="Dos Santos R.A."/>
            <person name="Damasio A.R."/>
            <person name="Diallinas G."/>
            <person name="Emri T."/>
            <person name="Fekete E."/>
            <person name="Flipphi M."/>
            <person name="Freyberg S."/>
            <person name="Gallo A."/>
            <person name="Gournas C."/>
            <person name="Habgood R."/>
            <person name="Hainaut M."/>
            <person name="Harispe M.L."/>
            <person name="Henrissat B."/>
            <person name="Hilden K.S."/>
            <person name="Hope R."/>
            <person name="Hossain A."/>
            <person name="Karabika E."/>
            <person name="Karaffa L."/>
            <person name="Karanyi Z."/>
            <person name="Krasevec N."/>
            <person name="Kuo A."/>
            <person name="Kusch H."/>
            <person name="LaButti K."/>
            <person name="Lagendijk E.L."/>
            <person name="Lapidus A."/>
            <person name="Levasseur A."/>
            <person name="Lindquist E."/>
            <person name="Lipzen A."/>
            <person name="Logrieco A.F."/>
            <person name="MacCabe A."/>
            <person name="Maekelae M.R."/>
            <person name="Malavazi I."/>
            <person name="Melin P."/>
            <person name="Meyer V."/>
            <person name="Mielnichuk N."/>
            <person name="Miskei M."/>
            <person name="Molnar A.P."/>
            <person name="Mule G."/>
            <person name="Ngan C.Y."/>
            <person name="Orejas M."/>
            <person name="Orosz E."/>
            <person name="Ouedraogo J.P."/>
            <person name="Overkamp K.M."/>
            <person name="Park H.-S."/>
            <person name="Perrone G."/>
            <person name="Piumi F."/>
            <person name="Punt P.J."/>
            <person name="Ram A.F."/>
            <person name="Ramon A."/>
            <person name="Rauscher S."/>
            <person name="Record E."/>
            <person name="Riano-Pachon D.M."/>
            <person name="Robert V."/>
            <person name="Roehrig J."/>
            <person name="Ruller R."/>
            <person name="Salamov A."/>
            <person name="Salih N.S."/>
            <person name="Samson R.A."/>
            <person name="Sandor E."/>
            <person name="Sanguinetti M."/>
            <person name="Schuetze T."/>
            <person name="Sepcic K."/>
            <person name="Shelest E."/>
            <person name="Sherlock G."/>
            <person name="Sophianopoulou V."/>
            <person name="Squina F.M."/>
            <person name="Sun H."/>
            <person name="Susca A."/>
            <person name="Todd R.B."/>
            <person name="Tsang A."/>
            <person name="Unkles S.E."/>
            <person name="van de Wiele N."/>
            <person name="van Rossen-Uffink D."/>
            <person name="Oliveira J.V."/>
            <person name="Vesth T.C."/>
            <person name="Visser J."/>
            <person name="Yu J.-H."/>
            <person name="Zhou M."/>
            <person name="Andersen M.R."/>
            <person name="Archer D.B."/>
            <person name="Baker S.E."/>
            <person name="Benoit I."/>
            <person name="Brakhage A.A."/>
            <person name="Braus G.H."/>
            <person name="Fischer R."/>
            <person name="Frisvad J.C."/>
            <person name="Goldman G.H."/>
            <person name="Houbraken J."/>
            <person name="Oakley B."/>
            <person name="Pocsi I."/>
            <person name="Scazzocchio C."/>
            <person name="Seiboth B."/>
            <person name="vanKuyk P.A."/>
            <person name="Wortman J."/>
            <person name="Dyer P.S."/>
            <person name="Grigoriev I.V."/>
        </authorList>
    </citation>
    <scope>NUCLEOTIDE SEQUENCE [LARGE SCALE GENOMIC DNA]</scope>
    <source>
        <strain evidence="4">CBS 506.65</strain>
    </source>
</reference>
<dbReference type="InterPro" id="IPR052369">
    <property type="entry name" value="UG_Glycosaminoglycan_Hydrolase"/>
</dbReference>
<dbReference type="GO" id="GO:0052757">
    <property type="term" value="F:chondroitin hydrolase activity"/>
    <property type="evidence" value="ECO:0007669"/>
    <property type="project" value="TreeGrafter"/>
</dbReference>
<evidence type="ECO:0000313" key="4">
    <source>
        <dbReference type="Proteomes" id="UP000184188"/>
    </source>
</evidence>
<keyword evidence="1" id="KW-0378">Hydrolase</keyword>
<dbReference type="RefSeq" id="XP_022580529.1">
    <property type="nucleotide sequence ID" value="XM_022727581.1"/>
</dbReference>
<dbReference type="InterPro" id="IPR008928">
    <property type="entry name" value="6-hairpin_glycosidase_sf"/>
</dbReference>
<protein>
    <recommendedName>
        <fullName evidence="5">Glucuronyl hydrolase</fullName>
    </recommendedName>
</protein>
<evidence type="ECO:0000256" key="2">
    <source>
        <dbReference type="ARBA" id="ARBA00038358"/>
    </source>
</evidence>
<gene>
    <name evidence="3" type="ORF">ASPZODRAFT_2035767</name>
</gene>
<dbReference type="AlphaFoldDB" id="A0A1L9SFQ9"/>
<dbReference type="Proteomes" id="UP000184188">
    <property type="component" value="Unassembled WGS sequence"/>
</dbReference>
<sequence length="467" mass="52412">MATATYQQMLRDLFDENVLAKLVRTAIEALEDNSPPTAYPEFVPDGPSATGQYFLRDAEFWTCGFFPGLLYLLVERAVKYPRVFPYYSRNPDDNRLNPTALRQKLLALCDSWTQPLHAMATRTDTHDLGFIIQPALCTSWELTGNEHSLQLVLTAAHSLATRYDPRVRAIRSWDALRQVNVEITSLTDDFLVIVDSMCNLDLLYYAAHHTADRTLSDIATAHAHTIISSILRRESPHTTVPTNSRYNGPLFSTCHVVNFDPRTGSVKERRTAQGYSHDSTWARGQAWAILGFAQTYTWTHEQEFLSTACGLAEYFLQQLEAAPSCVERHGRYVPLWDFDAPIEDLDSPLRDSSAGVIAANGMLVLSQALLAEGNTKLADRFRVAAMRIVSETLTHCLANKAKFIGRVSSPEEDISVSDVGRRFDAILQHATANHNAGDHDRYSDHGLVYADYYLVEFGNKLLRMGFA</sequence>
<dbReference type="InterPro" id="IPR012341">
    <property type="entry name" value="6hp_glycosidase-like_sf"/>
</dbReference>
<evidence type="ECO:0008006" key="5">
    <source>
        <dbReference type="Google" id="ProtNLM"/>
    </source>
</evidence>
<proteinExistence type="inferred from homology"/>
<dbReference type="FunFam" id="1.50.10.10:FF:000048">
    <property type="entry name" value="Unsaturated chondroitin disaccharide hydrolase"/>
    <property type="match status" value="1"/>
</dbReference>
<dbReference type="VEuPathDB" id="FungiDB:ASPZODRAFT_2035767"/>
<accession>A0A1L9SFQ9</accession>
<name>A0A1L9SFQ9_9EURO</name>
<evidence type="ECO:0000256" key="1">
    <source>
        <dbReference type="ARBA" id="ARBA00022801"/>
    </source>
</evidence>
<dbReference type="GO" id="GO:0000272">
    <property type="term" value="P:polysaccharide catabolic process"/>
    <property type="evidence" value="ECO:0007669"/>
    <property type="project" value="TreeGrafter"/>
</dbReference>
<dbReference type="PANTHER" id="PTHR36845:SF1">
    <property type="entry name" value="HYDROLASE, PUTATIVE (AFU_ORTHOLOGUE AFUA_7G05090)-RELATED"/>
    <property type="match status" value="1"/>
</dbReference>
<dbReference type="GeneID" id="34614045"/>
<dbReference type="Gene3D" id="1.50.10.10">
    <property type="match status" value="1"/>
</dbReference>
<comment type="similarity">
    <text evidence="2">Belongs to the glycosyl hydrolase 88 family.</text>
</comment>
<dbReference type="OrthoDB" id="2317065at2759"/>